<keyword evidence="3" id="KW-1185">Reference proteome</keyword>
<feature type="chain" id="PRO_5024942335" evidence="1">
    <location>
        <begin position="16"/>
        <end position="109"/>
    </location>
</feature>
<organism evidence="2 3">
    <name type="scientific">Trichomonascus ciferrii</name>
    <dbReference type="NCBI Taxonomy" id="44093"/>
    <lineage>
        <taxon>Eukaryota</taxon>
        <taxon>Fungi</taxon>
        <taxon>Dikarya</taxon>
        <taxon>Ascomycota</taxon>
        <taxon>Saccharomycotina</taxon>
        <taxon>Dipodascomycetes</taxon>
        <taxon>Dipodascales</taxon>
        <taxon>Trichomonascaceae</taxon>
        <taxon>Trichomonascus</taxon>
        <taxon>Trichomonascus ciferrii complex</taxon>
    </lineage>
</organism>
<evidence type="ECO:0000256" key="1">
    <source>
        <dbReference type="SAM" id="SignalP"/>
    </source>
</evidence>
<evidence type="ECO:0000313" key="3">
    <source>
        <dbReference type="Proteomes" id="UP000761534"/>
    </source>
</evidence>
<name>A0A642UR57_9ASCO</name>
<feature type="signal peptide" evidence="1">
    <location>
        <begin position="1"/>
        <end position="15"/>
    </location>
</feature>
<dbReference type="AlphaFoldDB" id="A0A642UR57"/>
<reference evidence="2" key="1">
    <citation type="journal article" date="2019" name="G3 (Bethesda)">
        <title>Genome Assemblies of Two Rare Opportunistic Yeast Pathogens: Diutina rugosa (syn. Candida rugosa) and Trichomonascus ciferrii (syn. Candida ciferrii).</title>
        <authorList>
            <person name="Mixao V."/>
            <person name="Saus E."/>
            <person name="Hansen A.P."/>
            <person name="Lass-Florl C."/>
            <person name="Gabaldon T."/>
        </authorList>
    </citation>
    <scope>NUCLEOTIDE SEQUENCE</scope>
    <source>
        <strain evidence="2">CBS 4856</strain>
    </source>
</reference>
<accession>A0A642UR57</accession>
<comment type="caution">
    <text evidence="2">The sequence shown here is derived from an EMBL/GenBank/DDBJ whole genome shotgun (WGS) entry which is preliminary data.</text>
</comment>
<dbReference type="Proteomes" id="UP000761534">
    <property type="component" value="Unassembled WGS sequence"/>
</dbReference>
<dbReference type="VEuPathDB" id="FungiDB:TRICI_005638"/>
<proteinExistence type="predicted"/>
<dbReference type="EMBL" id="SWFS01000438">
    <property type="protein sequence ID" value="KAA8903827.1"/>
    <property type="molecule type" value="Genomic_DNA"/>
</dbReference>
<evidence type="ECO:0000313" key="2">
    <source>
        <dbReference type="EMBL" id="KAA8903827.1"/>
    </source>
</evidence>
<keyword evidence="1" id="KW-0732">Signal</keyword>
<protein>
    <submittedName>
        <fullName evidence="2">Uncharacterized protein</fullName>
    </submittedName>
</protein>
<gene>
    <name evidence="2" type="ORF">TRICI_005638</name>
</gene>
<sequence>MVSVLFLLFVGASQSHEGAGGWPLRNPLQITTQQLVFSDADRTPPAPEEEEPKWVVAVGKIVAESVGTIGKNAAGTFGDNEKNVVEKVLLVKLKRKPLKVDEPGDKQLH</sequence>